<evidence type="ECO:0000313" key="2">
    <source>
        <dbReference type="EMBL" id="MBW3469033.1"/>
    </source>
</evidence>
<feature type="transmembrane region" description="Helical" evidence="1">
    <location>
        <begin position="6"/>
        <end position="24"/>
    </location>
</feature>
<sequence>MEIDLVTTLIGFVGLAIIALPFVYDYRKRKKKERLLFQSLNGIAEEHNCKISQYEFCSDIIIGLDESKNFVFFLKKRGENFISQHLDLSKFQMCHTAKKIRTIKTKNETLVITDRVELCFVPKNNRMNEIRFEFYYKELNSQLIGQLQLADKWAKQLNDRISNAL</sequence>
<accession>A0A951IYB5</accession>
<keyword evidence="1" id="KW-0812">Transmembrane</keyword>
<evidence type="ECO:0000313" key="3">
    <source>
        <dbReference type="Proteomes" id="UP000727490"/>
    </source>
</evidence>
<dbReference type="Proteomes" id="UP000727490">
    <property type="component" value="Unassembled WGS sequence"/>
</dbReference>
<keyword evidence="1" id="KW-1133">Transmembrane helix</keyword>
<dbReference type="RefSeq" id="WP_219291332.1">
    <property type="nucleotide sequence ID" value="NZ_RPHB01000006.1"/>
</dbReference>
<name>A0A951IYB5_9BACT</name>
<dbReference type="EMBL" id="RPHB01000006">
    <property type="protein sequence ID" value="MBW3469033.1"/>
    <property type="molecule type" value="Genomic_DNA"/>
</dbReference>
<keyword evidence="1" id="KW-0472">Membrane</keyword>
<reference evidence="2 3" key="1">
    <citation type="journal article" date="2020" name="Syst. Appl. Microbiol.">
        <title>Arthrospiribacter ruber gen. nov., sp. nov., a novel bacterium isolated from Arthrospira cultures.</title>
        <authorList>
            <person name="Waleron M."/>
            <person name="Misztak A."/>
            <person name="Waleron M.M."/>
            <person name="Furmaniak M."/>
            <person name="Mrozik A."/>
            <person name="Waleron K."/>
        </authorList>
    </citation>
    <scope>NUCLEOTIDE SEQUENCE [LARGE SCALE GENOMIC DNA]</scope>
    <source>
        <strain evidence="2 3">DPMB0001</strain>
    </source>
</reference>
<protein>
    <submittedName>
        <fullName evidence="2">Uncharacterized protein</fullName>
    </submittedName>
</protein>
<gene>
    <name evidence="2" type="ORF">EGN73_14630</name>
</gene>
<proteinExistence type="predicted"/>
<keyword evidence="3" id="KW-1185">Reference proteome</keyword>
<organism evidence="2 3">
    <name type="scientific">Arthrospiribacter ruber</name>
    <dbReference type="NCBI Taxonomy" id="2487934"/>
    <lineage>
        <taxon>Bacteria</taxon>
        <taxon>Pseudomonadati</taxon>
        <taxon>Bacteroidota</taxon>
        <taxon>Cytophagia</taxon>
        <taxon>Cytophagales</taxon>
        <taxon>Cyclobacteriaceae</taxon>
        <taxon>Arthrospiribacter</taxon>
    </lineage>
</organism>
<comment type="caution">
    <text evidence="2">The sequence shown here is derived from an EMBL/GenBank/DDBJ whole genome shotgun (WGS) entry which is preliminary data.</text>
</comment>
<evidence type="ECO:0000256" key="1">
    <source>
        <dbReference type="SAM" id="Phobius"/>
    </source>
</evidence>
<dbReference type="AlphaFoldDB" id="A0A951IYB5"/>